<feature type="domain" description="DNA ligase D polymerase" evidence="1">
    <location>
        <begin position="27"/>
        <end position="280"/>
    </location>
</feature>
<dbReference type="OrthoDB" id="9802472at2"/>
<dbReference type="PANTHER" id="PTHR42705">
    <property type="entry name" value="BIFUNCTIONAL NON-HOMOLOGOUS END JOINING PROTEIN LIGD"/>
    <property type="match status" value="1"/>
</dbReference>
<dbReference type="CDD" id="cd04863">
    <property type="entry name" value="MtLigD_Pol_like"/>
    <property type="match status" value="1"/>
</dbReference>
<gene>
    <name evidence="2" type="ORF">SAMN05216499_10950</name>
</gene>
<name>A0A1M7GRG0_9ACTN</name>
<accession>A0A1M7GRG0</accession>
<keyword evidence="3" id="KW-1185">Reference proteome</keyword>
<dbReference type="RefSeq" id="WP_073498600.1">
    <property type="nucleotide sequence ID" value="NZ_FRBI01000009.1"/>
</dbReference>
<dbReference type="InterPro" id="IPR014145">
    <property type="entry name" value="LigD_pol_dom"/>
</dbReference>
<dbReference type="NCBIfam" id="TIGR02778">
    <property type="entry name" value="ligD_pol"/>
    <property type="match status" value="1"/>
</dbReference>
<dbReference type="InterPro" id="IPR033649">
    <property type="entry name" value="MtLigD_Pol-like"/>
</dbReference>
<dbReference type="Proteomes" id="UP000184111">
    <property type="component" value="Unassembled WGS sequence"/>
</dbReference>
<dbReference type="EMBL" id="FRBI01000009">
    <property type="protein sequence ID" value="SHM18850.1"/>
    <property type="molecule type" value="Genomic_DNA"/>
</dbReference>
<proteinExistence type="predicted"/>
<dbReference type="AlphaFoldDB" id="A0A1M7GRG0"/>
<dbReference type="Gene3D" id="3.90.920.10">
    <property type="entry name" value="DNA primase, PRIM domain"/>
    <property type="match status" value="1"/>
</dbReference>
<organism evidence="2 3">
    <name type="scientific">Actinacidiphila paucisporea</name>
    <dbReference type="NCBI Taxonomy" id="310782"/>
    <lineage>
        <taxon>Bacteria</taxon>
        <taxon>Bacillati</taxon>
        <taxon>Actinomycetota</taxon>
        <taxon>Actinomycetes</taxon>
        <taxon>Kitasatosporales</taxon>
        <taxon>Streptomycetaceae</taxon>
        <taxon>Actinacidiphila</taxon>
    </lineage>
</organism>
<evidence type="ECO:0000313" key="3">
    <source>
        <dbReference type="Proteomes" id="UP000184111"/>
    </source>
</evidence>
<dbReference type="PANTHER" id="PTHR42705:SF2">
    <property type="entry name" value="BIFUNCTIONAL NON-HOMOLOGOUS END JOINING PROTEIN LIGD"/>
    <property type="match status" value="1"/>
</dbReference>
<dbReference type="InterPro" id="IPR052171">
    <property type="entry name" value="NHEJ_LigD"/>
</dbReference>
<dbReference type="Pfam" id="PF21686">
    <property type="entry name" value="LigD_Prim-Pol"/>
    <property type="match status" value="1"/>
</dbReference>
<evidence type="ECO:0000313" key="2">
    <source>
        <dbReference type="EMBL" id="SHM18850.1"/>
    </source>
</evidence>
<protein>
    <submittedName>
        <fullName evidence="2">Bifunctional non-homologous end joining protein LigD</fullName>
    </submittedName>
</protein>
<sequence length="294" mass="31888">MPITEVEGRQIKLSHLDRVLWPETGTTKGELLHYYASVADALVPHCAGRPASFVRTPDGVQGQRFFQKRPPAGTPDWVTTAETLRSSGELMPQVQMDDLATLMWAANLACVEIHTPQWRSAAPGIADRLVIDLDPGPGRTVVDCCEVALLLRERLAADGIESWAKTSGSKGLHLYAALRGADSPQASAYARRVAQELERAHPDRVVSRMAKADRTGRIFIDWSQNSAKKTTATPYTVRARPHPTVSTPLAWDEVSAAATPEDLTFTLTDVPPRLAAHGDLLAPLLAPEAASPLP</sequence>
<reference evidence="2 3" key="1">
    <citation type="submission" date="2016-11" db="EMBL/GenBank/DDBJ databases">
        <authorList>
            <person name="Jaros S."/>
            <person name="Januszkiewicz K."/>
            <person name="Wedrychowicz H."/>
        </authorList>
    </citation>
    <scope>NUCLEOTIDE SEQUENCE [LARGE SCALE GENOMIC DNA]</scope>
    <source>
        <strain evidence="2 3">CGMCC 4.2025</strain>
    </source>
</reference>
<evidence type="ECO:0000259" key="1">
    <source>
        <dbReference type="Pfam" id="PF21686"/>
    </source>
</evidence>
<dbReference type="STRING" id="310782.SAMN05216499_10950"/>